<dbReference type="AlphaFoldDB" id="A0A165PYJ6"/>
<dbReference type="GO" id="GO:0046677">
    <property type="term" value="P:response to antibiotic"/>
    <property type="evidence" value="ECO:0007669"/>
    <property type="project" value="InterPro"/>
</dbReference>
<dbReference type="PIRSF" id="PIRSF036794">
    <property type="entry name" value="UCP_erythr_ester"/>
    <property type="match status" value="1"/>
</dbReference>
<dbReference type="Gene3D" id="3.40.1660.10">
    <property type="entry name" value="EreA-like (biosynthetic domain)"/>
    <property type="match status" value="1"/>
</dbReference>
<accession>A0A165PYJ6</accession>
<dbReference type="Proteomes" id="UP000076761">
    <property type="component" value="Unassembled WGS sequence"/>
</dbReference>
<dbReference type="STRING" id="1314782.A0A165PYJ6"/>
<dbReference type="Pfam" id="PF05139">
    <property type="entry name" value="Erythro_esteras"/>
    <property type="match status" value="1"/>
</dbReference>
<dbReference type="InterPro" id="IPR007815">
    <property type="entry name" value="Emycin_Estase"/>
</dbReference>
<sequence length="435" mass="50316">MSSAGDAEVVLIGDGSHGTYEFYAHRANITKRLIEEKGFTAVAVEADWPDAFRVNRYIHDLTLRDGNIKSARDSLEDFERFLKWMWKNEVMPHFIEYLREHNDRVTRQNNDLCQTVSFFGMDLYSLHRSAEAVIKYFEKVDPEAAKRAKKQYNCFERFGEDTTRYAMAVQFGMNKTCECEVLNVLSELVKKNEQYIEDQLPDGPHRAAHPREEQFMAEMNALVVKDAEEYYRNMMPGDEDSWNLRDDHFVRTLVKIRDHLGPQGSNGKTHPAKIVVWAHNSHIGDARHTDMGWRHGEVNVGQRCRELFGEDNVFNIGFLTNRGTSIEKIFDQAATDDFFIITHRILKTGKGNNQKVQESQALSSYLNESRYQRFIGVIYRPNTEIALHYSKCSVTKQYDAVAHLKHSRGILPLEQEGTDKRMKRGEADVTFPFGQ</sequence>
<protein>
    <submittedName>
        <fullName evidence="1">Erythromycin esterase</fullName>
    </submittedName>
</protein>
<evidence type="ECO:0000313" key="1">
    <source>
        <dbReference type="EMBL" id="KZT21668.1"/>
    </source>
</evidence>
<dbReference type="CDD" id="cd14728">
    <property type="entry name" value="Ere-like"/>
    <property type="match status" value="1"/>
</dbReference>
<name>A0A165PYJ6_9AGAM</name>
<dbReference type="OrthoDB" id="413649at2759"/>
<keyword evidence="2" id="KW-1185">Reference proteome</keyword>
<reference evidence="1 2" key="1">
    <citation type="journal article" date="2016" name="Mol. Biol. Evol.">
        <title>Comparative Genomics of Early-Diverging Mushroom-Forming Fungi Provides Insights into the Origins of Lignocellulose Decay Capabilities.</title>
        <authorList>
            <person name="Nagy L.G."/>
            <person name="Riley R."/>
            <person name="Tritt A."/>
            <person name="Adam C."/>
            <person name="Daum C."/>
            <person name="Floudas D."/>
            <person name="Sun H."/>
            <person name="Yadav J.S."/>
            <person name="Pangilinan J."/>
            <person name="Larsson K.H."/>
            <person name="Matsuura K."/>
            <person name="Barry K."/>
            <person name="Labutti K."/>
            <person name="Kuo R."/>
            <person name="Ohm R.A."/>
            <person name="Bhattacharya S.S."/>
            <person name="Shirouzu T."/>
            <person name="Yoshinaga Y."/>
            <person name="Martin F.M."/>
            <person name="Grigoriev I.V."/>
            <person name="Hibbett D.S."/>
        </authorList>
    </citation>
    <scope>NUCLEOTIDE SEQUENCE [LARGE SCALE GENOMIC DNA]</scope>
    <source>
        <strain evidence="1 2">HHB14362 ss-1</strain>
    </source>
</reference>
<proteinExistence type="predicted"/>
<dbReference type="Gene3D" id="3.30.1870.10">
    <property type="entry name" value="EreA-like, domain 2"/>
    <property type="match status" value="1"/>
</dbReference>
<gene>
    <name evidence="1" type="ORF">NEOLEDRAFT_1171818</name>
</gene>
<dbReference type="Gene3D" id="1.20.1440.30">
    <property type="entry name" value="Biosynthetic Protein domain"/>
    <property type="match status" value="1"/>
</dbReference>
<dbReference type="SUPFAM" id="SSF159501">
    <property type="entry name" value="EreA/ChaN-like"/>
    <property type="match status" value="1"/>
</dbReference>
<dbReference type="PANTHER" id="PTHR31299:SF0">
    <property type="entry name" value="ESTERASE, PUTATIVE (AFU_ORTHOLOGUE AFUA_1G05850)-RELATED"/>
    <property type="match status" value="1"/>
</dbReference>
<evidence type="ECO:0000313" key="2">
    <source>
        <dbReference type="Proteomes" id="UP000076761"/>
    </source>
</evidence>
<dbReference type="InterPro" id="IPR014622">
    <property type="entry name" value="UCP036794_erythomycin"/>
</dbReference>
<dbReference type="InterPro" id="IPR052036">
    <property type="entry name" value="Hydrolase/PRTase-associated"/>
</dbReference>
<dbReference type="InParanoid" id="A0A165PYJ6"/>
<dbReference type="EMBL" id="KV425604">
    <property type="protein sequence ID" value="KZT21668.1"/>
    <property type="molecule type" value="Genomic_DNA"/>
</dbReference>
<organism evidence="1 2">
    <name type="scientific">Neolentinus lepideus HHB14362 ss-1</name>
    <dbReference type="NCBI Taxonomy" id="1314782"/>
    <lineage>
        <taxon>Eukaryota</taxon>
        <taxon>Fungi</taxon>
        <taxon>Dikarya</taxon>
        <taxon>Basidiomycota</taxon>
        <taxon>Agaricomycotina</taxon>
        <taxon>Agaricomycetes</taxon>
        <taxon>Gloeophyllales</taxon>
        <taxon>Gloeophyllaceae</taxon>
        <taxon>Neolentinus</taxon>
    </lineage>
</organism>
<dbReference type="PANTHER" id="PTHR31299">
    <property type="entry name" value="ESTERASE, PUTATIVE (AFU_ORTHOLOGUE AFUA_1G05850)-RELATED"/>
    <property type="match status" value="1"/>
</dbReference>